<keyword evidence="1" id="KW-0808">Transferase</keyword>
<comment type="catalytic activity">
    <reaction evidence="6">
        <text>L-threonyl-[protein] + ATP = O-phospho-L-threonyl-[protein] + ADP + H(+)</text>
        <dbReference type="Rhea" id="RHEA:46608"/>
        <dbReference type="Rhea" id="RHEA-COMP:11060"/>
        <dbReference type="Rhea" id="RHEA-COMP:11605"/>
        <dbReference type="ChEBI" id="CHEBI:15378"/>
        <dbReference type="ChEBI" id="CHEBI:30013"/>
        <dbReference type="ChEBI" id="CHEBI:30616"/>
        <dbReference type="ChEBI" id="CHEBI:61977"/>
        <dbReference type="ChEBI" id="CHEBI:456216"/>
        <dbReference type="EC" id="2.7.12.2"/>
    </reaction>
</comment>
<dbReference type="SUPFAM" id="SSF56112">
    <property type="entry name" value="Protein kinase-like (PK-like)"/>
    <property type="match status" value="1"/>
</dbReference>
<evidence type="ECO:0000256" key="6">
    <source>
        <dbReference type="ARBA" id="ARBA00049299"/>
    </source>
</evidence>
<evidence type="ECO:0000256" key="1">
    <source>
        <dbReference type="ARBA" id="ARBA00022679"/>
    </source>
</evidence>
<comment type="catalytic activity">
    <reaction evidence="7">
        <text>L-tyrosyl-[protein] + ATP = O-phospho-L-tyrosyl-[protein] + ADP + H(+)</text>
        <dbReference type="Rhea" id="RHEA:10596"/>
        <dbReference type="Rhea" id="RHEA-COMP:10136"/>
        <dbReference type="Rhea" id="RHEA-COMP:20101"/>
        <dbReference type="ChEBI" id="CHEBI:15378"/>
        <dbReference type="ChEBI" id="CHEBI:30616"/>
        <dbReference type="ChEBI" id="CHEBI:46858"/>
        <dbReference type="ChEBI" id="CHEBI:61978"/>
        <dbReference type="ChEBI" id="CHEBI:456216"/>
        <dbReference type="EC" id="2.7.12.2"/>
    </reaction>
</comment>
<accession>A0ABN9RD60</accession>
<dbReference type="Proteomes" id="UP001189429">
    <property type="component" value="Unassembled WGS sequence"/>
</dbReference>
<dbReference type="Gene3D" id="1.10.510.10">
    <property type="entry name" value="Transferase(Phosphotransferase) domain 1"/>
    <property type="match status" value="1"/>
</dbReference>
<evidence type="ECO:0008006" key="10">
    <source>
        <dbReference type="Google" id="ProtNLM"/>
    </source>
</evidence>
<keyword evidence="2" id="KW-0547">Nucleotide-binding</keyword>
<keyword evidence="9" id="KW-1185">Reference proteome</keyword>
<evidence type="ECO:0000256" key="5">
    <source>
        <dbReference type="ARBA" id="ARBA00049014"/>
    </source>
</evidence>
<keyword evidence="4" id="KW-0067">ATP-binding</keyword>
<reference evidence="8" key="1">
    <citation type="submission" date="2023-10" db="EMBL/GenBank/DDBJ databases">
        <authorList>
            <person name="Chen Y."/>
            <person name="Shah S."/>
            <person name="Dougan E. K."/>
            <person name="Thang M."/>
            <person name="Chan C."/>
        </authorList>
    </citation>
    <scope>NUCLEOTIDE SEQUENCE [LARGE SCALE GENOMIC DNA]</scope>
</reference>
<evidence type="ECO:0000313" key="8">
    <source>
        <dbReference type="EMBL" id="CAK0815455.1"/>
    </source>
</evidence>
<comment type="catalytic activity">
    <reaction evidence="5">
        <text>L-seryl-[protein] + ATP = O-phospho-L-seryl-[protein] + ADP + H(+)</text>
        <dbReference type="Rhea" id="RHEA:17989"/>
        <dbReference type="Rhea" id="RHEA-COMP:9863"/>
        <dbReference type="Rhea" id="RHEA-COMP:11604"/>
        <dbReference type="ChEBI" id="CHEBI:15378"/>
        <dbReference type="ChEBI" id="CHEBI:29999"/>
        <dbReference type="ChEBI" id="CHEBI:30616"/>
        <dbReference type="ChEBI" id="CHEBI:83421"/>
        <dbReference type="ChEBI" id="CHEBI:456216"/>
        <dbReference type="EC" id="2.7.12.2"/>
    </reaction>
</comment>
<proteinExistence type="predicted"/>
<protein>
    <recommendedName>
        <fullName evidence="10">Protein kinase domain-containing protein</fullName>
    </recommendedName>
</protein>
<keyword evidence="3" id="KW-0418">Kinase</keyword>
<evidence type="ECO:0000256" key="3">
    <source>
        <dbReference type="ARBA" id="ARBA00022777"/>
    </source>
</evidence>
<name>A0ABN9RD60_9DINO</name>
<organism evidence="8 9">
    <name type="scientific">Prorocentrum cordatum</name>
    <dbReference type="NCBI Taxonomy" id="2364126"/>
    <lineage>
        <taxon>Eukaryota</taxon>
        <taxon>Sar</taxon>
        <taxon>Alveolata</taxon>
        <taxon>Dinophyceae</taxon>
        <taxon>Prorocentrales</taxon>
        <taxon>Prorocentraceae</taxon>
        <taxon>Prorocentrum</taxon>
    </lineage>
</organism>
<evidence type="ECO:0000256" key="2">
    <source>
        <dbReference type="ARBA" id="ARBA00022741"/>
    </source>
</evidence>
<evidence type="ECO:0000256" key="7">
    <source>
        <dbReference type="ARBA" id="ARBA00051693"/>
    </source>
</evidence>
<dbReference type="PANTHER" id="PTHR48013:SF9">
    <property type="entry name" value="DUAL SPECIFICITY MITOGEN-ACTIVATED PROTEIN KINASE KINASE 5"/>
    <property type="match status" value="1"/>
</dbReference>
<sequence>MELATGTYPYGSIPSFPVLFDKLCSKAEPRLPQGRFSQNLCDFVERQLQRRPKDRATAVQLQAHLYILTNLFQVSQGELIKWLSSVMQEEARPKTLLRG</sequence>
<dbReference type="EMBL" id="CAUYUJ010005914">
    <property type="protein sequence ID" value="CAK0815455.1"/>
    <property type="molecule type" value="Genomic_DNA"/>
</dbReference>
<dbReference type="InterPro" id="IPR011009">
    <property type="entry name" value="Kinase-like_dom_sf"/>
</dbReference>
<evidence type="ECO:0000313" key="9">
    <source>
        <dbReference type="Proteomes" id="UP001189429"/>
    </source>
</evidence>
<comment type="caution">
    <text evidence="8">The sequence shown here is derived from an EMBL/GenBank/DDBJ whole genome shotgun (WGS) entry which is preliminary data.</text>
</comment>
<evidence type="ECO:0000256" key="4">
    <source>
        <dbReference type="ARBA" id="ARBA00022840"/>
    </source>
</evidence>
<dbReference type="PANTHER" id="PTHR48013">
    <property type="entry name" value="DUAL SPECIFICITY MITOGEN-ACTIVATED PROTEIN KINASE KINASE 5-RELATED"/>
    <property type="match status" value="1"/>
</dbReference>
<gene>
    <name evidence="8" type="ORF">PCOR1329_LOCUS18736</name>
</gene>